<evidence type="ECO:0000313" key="6">
    <source>
        <dbReference type="EnsemblPlants" id="Solyc02g005370.1.1"/>
    </source>
</evidence>
<name>K4B4D9_SOLLC</name>
<sequence length="138" mass="15218">MVFKIVCDKAVNQLEKALNSKLEATIAIQIQALFEHVNSTFNKVIVDHTGATQQQFDSVNSPLAIAPRDAINPALAMTQTTSREFTDSQRQLLSLIVSGGNFQSTNQLNHINNGSLLHQKIETPPDPTKEISRKLGEH</sequence>
<dbReference type="Proteomes" id="UP000004994">
    <property type="component" value="Chromosome 2"/>
</dbReference>
<dbReference type="STRING" id="4081.K4B4D9"/>
<keyword evidence="7" id="KW-1185">Reference proteome</keyword>
<evidence type="ECO:0000256" key="3">
    <source>
        <dbReference type="ARBA" id="ARBA00022574"/>
    </source>
</evidence>
<dbReference type="GO" id="GO:0005737">
    <property type="term" value="C:cytoplasm"/>
    <property type="evidence" value="ECO:0007669"/>
    <property type="project" value="UniProtKB-SubCell"/>
</dbReference>
<proteinExistence type="predicted"/>
<dbReference type="Gramene" id="Solyc02g005370.1.1">
    <property type="protein sequence ID" value="Solyc02g005370.1.1"/>
    <property type="gene ID" value="Solyc02g005370.1"/>
</dbReference>
<dbReference type="HOGENOM" id="CLU_124683_0_0_1"/>
<dbReference type="PANTHER" id="PTHR15598:SF5">
    <property type="entry name" value="ENHANCER OF MRNA-DECAPPING PROTEIN 4"/>
    <property type="match status" value="1"/>
</dbReference>
<evidence type="ECO:0000256" key="4">
    <source>
        <dbReference type="ARBA" id="ARBA00022737"/>
    </source>
</evidence>
<protein>
    <submittedName>
        <fullName evidence="6">Uncharacterized protein</fullName>
    </submittedName>
</protein>
<comment type="subcellular location">
    <subcellularLocation>
        <location evidence="1">Cytoplasm</location>
    </subcellularLocation>
</comment>
<reference evidence="6" key="1">
    <citation type="journal article" date="2012" name="Nature">
        <title>The tomato genome sequence provides insights into fleshy fruit evolution.</title>
        <authorList>
            <consortium name="Tomato Genome Consortium"/>
        </authorList>
    </citation>
    <scope>NUCLEOTIDE SEQUENCE [LARGE SCALE GENOMIC DNA]</scope>
    <source>
        <strain evidence="6">cv. Heinz 1706</strain>
    </source>
</reference>
<dbReference type="PANTHER" id="PTHR15598">
    <property type="entry name" value="ENHANCER OF MRNA-DECAPPING PROTEIN 4"/>
    <property type="match status" value="1"/>
</dbReference>
<dbReference type="EnsemblPlants" id="Solyc02g005370.1.1">
    <property type="protein sequence ID" value="Solyc02g005370.1.1"/>
    <property type="gene ID" value="Solyc02g005370.1"/>
</dbReference>
<dbReference type="AlphaFoldDB" id="K4B4D9"/>
<feature type="region of interest" description="Disordered" evidence="5">
    <location>
        <begin position="119"/>
        <end position="138"/>
    </location>
</feature>
<dbReference type="eggNOG" id="KOG1916">
    <property type="taxonomic scope" value="Eukaryota"/>
</dbReference>
<dbReference type="PhylomeDB" id="K4B4D9"/>
<organism evidence="6">
    <name type="scientific">Solanum lycopersicum</name>
    <name type="common">Tomato</name>
    <name type="synonym">Lycopersicon esculentum</name>
    <dbReference type="NCBI Taxonomy" id="4081"/>
    <lineage>
        <taxon>Eukaryota</taxon>
        <taxon>Viridiplantae</taxon>
        <taxon>Streptophyta</taxon>
        <taxon>Embryophyta</taxon>
        <taxon>Tracheophyta</taxon>
        <taxon>Spermatophyta</taxon>
        <taxon>Magnoliopsida</taxon>
        <taxon>eudicotyledons</taxon>
        <taxon>Gunneridae</taxon>
        <taxon>Pentapetalae</taxon>
        <taxon>asterids</taxon>
        <taxon>lamiids</taxon>
        <taxon>Solanales</taxon>
        <taxon>Solanaceae</taxon>
        <taxon>Solanoideae</taxon>
        <taxon>Solaneae</taxon>
        <taxon>Solanum</taxon>
        <taxon>Solanum subgen. Lycopersicon</taxon>
    </lineage>
</organism>
<evidence type="ECO:0000256" key="5">
    <source>
        <dbReference type="SAM" id="MobiDB-lite"/>
    </source>
</evidence>
<reference evidence="6" key="2">
    <citation type="submission" date="2015-06" db="UniProtKB">
        <authorList>
            <consortium name="EnsemblPlants"/>
        </authorList>
    </citation>
    <scope>IDENTIFICATION</scope>
    <source>
        <strain evidence="6">cv. Heinz 1706</strain>
    </source>
</reference>
<dbReference type="InterPro" id="IPR045152">
    <property type="entry name" value="EDC4-like"/>
</dbReference>
<keyword evidence="2" id="KW-0963">Cytoplasm</keyword>
<dbReference type="GO" id="GO:0031087">
    <property type="term" value="P:deadenylation-independent decapping of nuclear-transcribed mRNA"/>
    <property type="evidence" value="ECO:0007669"/>
    <property type="project" value="InterPro"/>
</dbReference>
<keyword evidence="4" id="KW-0677">Repeat</keyword>
<evidence type="ECO:0000313" key="7">
    <source>
        <dbReference type="Proteomes" id="UP000004994"/>
    </source>
</evidence>
<accession>K4B4D9</accession>
<evidence type="ECO:0000256" key="1">
    <source>
        <dbReference type="ARBA" id="ARBA00004496"/>
    </source>
</evidence>
<dbReference type="PaxDb" id="4081-Solyc02g005370.1.1"/>
<evidence type="ECO:0000256" key="2">
    <source>
        <dbReference type="ARBA" id="ARBA00022490"/>
    </source>
</evidence>
<dbReference type="InParanoid" id="K4B4D9"/>
<keyword evidence="3" id="KW-0853">WD repeat</keyword>